<dbReference type="EMBL" id="QRUB01000017">
    <property type="protein sequence ID" value="RGR26610.1"/>
    <property type="molecule type" value="Genomic_DNA"/>
</dbReference>
<evidence type="ECO:0000313" key="7">
    <source>
        <dbReference type="Proteomes" id="UP000284777"/>
    </source>
</evidence>
<organism evidence="2 5">
    <name type="scientific">Bacteroides stercoris</name>
    <dbReference type="NCBI Taxonomy" id="46506"/>
    <lineage>
        <taxon>Bacteria</taxon>
        <taxon>Pseudomonadati</taxon>
        <taxon>Bacteroidota</taxon>
        <taxon>Bacteroidia</taxon>
        <taxon>Bacteroidales</taxon>
        <taxon>Bacteroidaceae</taxon>
        <taxon>Bacteroides</taxon>
    </lineage>
</organism>
<evidence type="ECO:0000313" key="5">
    <source>
        <dbReference type="Proteomes" id="UP000261223"/>
    </source>
</evidence>
<evidence type="ECO:0000313" key="4">
    <source>
        <dbReference type="EMBL" id="RGW96369.1"/>
    </source>
</evidence>
<dbReference type="Proteomes" id="UP000284777">
    <property type="component" value="Unassembled WGS sequence"/>
</dbReference>
<dbReference type="AlphaFoldDB" id="A0A3E4UJM6"/>
<evidence type="ECO:0000256" key="1">
    <source>
        <dbReference type="SAM" id="MobiDB-lite"/>
    </source>
</evidence>
<feature type="region of interest" description="Disordered" evidence="1">
    <location>
        <begin position="1"/>
        <end position="24"/>
    </location>
</feature>
<evidence type="ECO:0000313" key="6">
    <source>
        <dbReference type="Proteomes" id="UP000284161"/>
    </source>
</evidence>
<comment type="caution">
    <text evidence="2">The sequence shown here is derived from an EMBL/GenBank/DDBJ whole genome shotgun (WGS) entry which is preliminary data.</text>
</comment>
<sequence length="71" mass="8144">MGILPTKAVCPPEKKEEQNKRGNEYNKKAVPHLWKHKSGTASYFLHYSVVCFDNSFLQLPTSALSYTNRML</sequence>
<dbReference type="EMBL" id="QSSV01000027">
    <property type="protein sequence ID" value="RGM09971.1"/>
    <property type="molecule type" value="Genomic_DNA"/>
</dbReference>
<gene>
    <name evidence="4" type="ORF">DWV41_10950</name>
    <name evidence="3" type="ORF">DWY58_14120</name>
    <name evidence="2" type="ORF">DXC34_16155</name>
</gene>
<dbReference type="EMBL" id="QSBD01000016">
    <property type="protein sequence ID" value="RGW96369.1"/>
    <property type="molecule type" value="Genomic_DNA"/>
</dbReference>
<feature type="compositionally biased region" description="Basic and acidic residues" evidence="1">
    <location>
        <begin position="12"/>
        <end position="24"/>
    </location>
</feature>
<evidence type="ECO:0000313" key="3">
    <source>
        <dbReference type="EMBL" id="RGR26610.1"/>
    </source>
</evidence>
<name>A0A3E4UJM6_BACSE</name>
<reference evidence="5 6" key="1">
    <citation type="submission" date="2018-08" db="EMBL/GenBank/DDBJ databases">
        <title>A genome reference for cultivated species of the human gut microbiota.</title>
        <authorList>
            <person name="Zou Y."/>
            <person name="Xue W."/>
            <person name="Luo G."/>
        </authorList>
    </citation>
    <scope>NUCLEOTIDE SEQUENCE [LARGE SCALE GENOMIC DNA]</scope>
    <source>
        <strain evidence="4 7">AF05-4</strain>
        <strain evidence="3 6">AF25-6</strain>
        <strain evidence="2 5">TF03-6</strain>
    </source>
</reference>
<dbReference type="Proteomes" id="UP000261223">
    <property type="component" value="Unassembled WGS sequence"/>
</dbReference>
<dbReference type="Proteomes" id="UP000284161">
    <property type="component" value="Unassembled WGS sequence"/>
</dbReference>
<evidence type="ECO:0000313" key="2">
    <source>
        <dbReference type="EMBL" id="RGM09971.1"/>
    </source>
</evidence>
<accession>A0A3E4UJM6</accession>
<proteinExistence type="predicted"/>
<protein>
    <submittedName>
        <fullName evidence="2">Uncharacterized protein</fullName>
    </submittedName>
</protein>